<dbReference type="AlphaFoldDB" id="A0AA87ANC3"/>
<comment type="caution">
    <text evidence="1">The sequence shown here is derived from an EMBL/GenBank/DDBJ whole genome shotgun (WGS) entry which is preliminary data.</text>
</comment>
<protein>
    <submittedName>
        <fullName evidence="1">Uncharacterized protein</fullName>
    </submittedName>
</protein>
<evidence type="ECO:0000313" key="1">
    <source>
        <dbReference type="EMBL" id="EGF88468.1"/>
    </source>
</evidence>
<evidence type="ECO:0000313" key="2">
    <source>
        <dbReference type="Proteomes" id="UP000004773"/>
    </source>
</evidence>
<sequence length="166" mass="19342">MNNIARGKYQEWLEQDNLLMIEGWARQGLTDEQIAKNMAVGLSTLKEWKKKYPAISDSLKRGKAPVDFEVENALLKRAIGFEYEETETIIEEIDGKQKKRVKRIKKVALPETSAIIFWLKNRKPEQWRKFNPVVEAKIKAETQSLLKDNEVAPSENIVIVDRWEDE</sequence>
<proteinExistence type="predicted"/>
<reference evidence="1 2" key="1">
    <citation type="submission" date="2011-03" db="EMBL/GenBank/DDBJ databases">
        <title>The Genome Sequence of Gemella haemolysans M341.</title>
        <authorList>
            <consortium name="The Broad Institute Genome Sequencing Platform"/>
            <consortium name="The Broad Institute Genome Sequencing Center for Infectious Disease"/>
            <person name="Earl A."/>
            <person name="Ward D."/>
            <person name="Feldgarden M."/>
            <person name="Gevers D."/>
            <person name="Sibley C.D."/>
            <person name="Field T.R."/>
            <person name="Grinwis M."/>
            <person name="Eshaghurshan C.S."/>
            <person name="Surette M.G."/>
            <person name="Young S.K."/>
            <person name="Zeng Q."/>
            <person name="Gargeya S."/>
            <person name="Fitzgerald M."/>
            <person name="Haas B."/>
            <person name="Abouelleil A."/>
            <person name="Alvarado L."/>
            <person name="Arachchi H.M."/>
            <person name="Berlin A."/>
            <person name="Brown A."/>
            <person name="Chapman S.B."/>
            <person name="Chen Z."/>
            <person name="Dunbar C."/>
            <person name="Freedman E."/>
            <person name="Gearin G."/>
            <person name="Gellesch M."/>
            <person name="Goldberg J."/>
            <person name="Griggs A."/>
            <person name="Gujja S."/>
            <person name="Heilman E.R."/>
            <person name="Heiman D."/>
            <person name="Howarth C."/>
            <person name="Larson L."/>
            <person name="Lui A."/>
            <person name="MacDonald P.J.P."/>
            <person name="Mehta T."/>
            <person name="Montmayeur A."/>
            <person name="Murphy C."/>
            <person name="Neiman D."/>
            <person name="Pearson M."/>
            <person name="Priest M."/>
            <person name="Roberts A."/>
            <person name="Saif S."/>
            <person name="Shea T."/>
            <person name="Shenoy N."/>
            <person name="Sisk P."/>
            <person name="Stolte C."/>
            <person name="Sykes S."/>
            <person name="White J."/>
            <person name="Yandava C."/>
            <person name="Wortman J."/>
            <person name="Nusbaum C."/>
            <person name="Birren B."/>
        </authorList>
    </citation>
    <scope>NUCLEOTIDE SEQUENCE [LARGE SCALE GENOMIC DNA]</scope>
    <source>
        <strain evidence="1 2">M341</strain>
    </source>
</reference>
<gene>
    <name evidence="1" type="ORF">HMPREF0428_00986</name>
</gene>
<dbReference type="EMBL" id="ACRO01000015">
    <property type="protein sequence ID" value="EGF88468.1"/>
    <property type="molecule type" value="Genomic_DNA"/>
</dbReference>
<organism evidence="1 2">
    <name type="scientific">Gemella haemolysans M341</name>
    <dbReference type="NCBI Taxonomy" id="562981"/>
    <lineage>
        <taxon>Bacteria</taxon>
        <taxon>Bacillati</taxon>
        <taxon>Bacillota</taxon>
        <taxon>Bacilli</taxon>
        <taxon>Bacillales</taxon>
        <taxon>Gemellaceae</taxon>
        <taxon>Gemella</taxon>
    </lineage>
</organism>
<name>A0AA87ANC3_9BACL</name>
<accession>A0AA87ANC3</accession>
<dbReference type="Proteomes" id="UP000004773">
    <property type="component" value="Unassembled WGS sequence"/>
</dbReference>